<comment type="caution">
    <text evidence="2">The sequence shown here is derived from an EMBL/GenBank/DDBJ whole genome shotgun (WGS) entry which is preliminary data.</text>
</comment>
<reference evidence="2 3" key="1">
    <citation type="submission" date="2020-05" db="EMBL/GenBank/DDBJ databases">
        <title>Gimesia benthica sp. nov., a novel planctomycete isolated from a deep-sea water sample of the Northwest Indian Ocean.</title>
        <authorList>
            <person name="Wang J."/>
            <person name="Ruan C."/>
            <person name="Song L."/>
            <person name="Zhu Y."/>
            <person name="Li A."/>
            <person name="Zheng X."/>
            <person name="Wang L."/>
            <person name="Lu Z."/>
            <person name="Huang Y."/>
            <person name="Du W."/>
            <person name="Zhou Y."/>
            <person name="Huang L."/>
            <person name="Dai X."/>
        </authorList>
    </citation>
    <scope>NUCLEOTIDE SEQUENCE [LARGE SCALE GENOMIC DNA]</scope>
    <source>
        <strain evidence="2 3">YYQ-30</strain>
    </source>
</reference>
<organism evidence="2 3">
    <name type="scientific">Halovulum dunhuangense</name>
    <dbReference type="NCBI Taxonomy" id="1505036"/>
    <lineage>
        <taxon>Bacteria</taxon>
        <taxon>Pseudomonadati</taxon>
        <taxon>Pseudomonadota</taxon>
        <taxon>Alphaproteobacteria</taxon>
        <taxon>Rhodobacterales</taxon>
        <taxon>Paracoccaceae</taxon>
        <taxon>Halovulum</taxon>
    </lineage>
</organism>
<dbReference type="EMBL" id="JABFBC010000002">
    <property type="protein sequence ID" value="NNU81049.1"/>
    <property type="molecule type" value="Genomic_DNA"/>
</dbReference>
<evidence type="ECO:0000313" key="2">
    <source>
        <dbReference type="EMBL" id="NNU81049.1"/>
    </source>
</evidence>
<sequence length="247" mass="27738">MALLASSVAVSTIANAQMAPLSGSTYNFDRNESVGFQCVSKDADTITCYFSKRWVEPQLSNEDAEAERSDLLDQYSDPSELAIRSQAVCNEVAFIESAANNINTEKFEALHEDDAERILSAYRNFCNEPTQNAFAAVIDASLGIEQRTCRMQVGVWDREFKKVDEKTWVHSSYAVTTTNSCNMIKVERLETDIGGMLWSYVERVIPANPNSTTENGQLCSQTHPDSETIYTWDGNRLPINCDYVEFF</sequence>
<evidence type="ECO:0008006" key="4">
    <source>
        <dbReference type="Google" id="ProtNLM"/>
    </source>
</evidence>
<dbReference type="Proteomes" id="UP000572377">
    <property type="component" value="Unassembled WGS sequence"/>
</dbReference>
<keyword evidence="3" id="KW-1185">Reference proteome</keyword>
<feature type="signal peptide" evidence="1">
    <location>
        <begin position="1"/>
        <end position="16"/>
    </location>
</feature>
<name>A0A849L3Z2_9RHOB</name>
<gene>
    <name evidence="2" type="ORF">HMH01_11430</name>
</gene>
<dbReference type="AlphaFoldDB" id="A0A849L3Z2"/>
<protein>
    <recommendedName>
        <fullName evidence="4">C-type lectin domain-containing protein</fullName>
    </recommendedName>
</protein>
<evidence type="ECO:0000313" key="3">
    <source>
        <dbReference type="Proteomes" id="UP000572377"/>
    </source>
</evidence>
<feature type="chain" id="PRO_5032804666" description="C-type lectin domain-containing protein" evidence="1">
    <location>
        <begin position="17"/>
        <end position="247"/>
    </location>
</feature>
<accession>A0A849L3Z2</accession>
<proteinExistence type="predicted"/>
<evidence type="ECO:0000256" key="1">
    <source>
        <dbReference type="SAM" id="SignalP"/>
    </source>
</evidence>
<keyword evidence="1" id="KW-0732">Signal</keyword>